<keyword evidence="2" id="KW-1185">Reference proteome</keyword>
<sequence>MNDALFEHRFWLQILGDHARLIMNALSPKEKDDIRQAEAFIGLFDGLLAEARKGDAASRLPKLNAEALKATQELKAFKLNLLGRLLAGKVKIGFTPTFLNHMVNELEEYERILNALIAGGPVPVFHPLHHDMLWLQDAVGHAASIAGDLDLTEKKLIKQSEKFQKHFENFYLKAVEMAGYMRTQLKDFPAFRKFHKDIDLEMKVFMHFLQELEEMELKEEVLDRIAPLIPDHMYREECYYLMKLGQFGLVPAPNCDPARPRVES</sequence>
<organism evidence="1 2">
    <name type="scientific">Paenibacillus thailandensis</name>
    <dbReference type="NCBI Taxonomy" id="393250"/>
    <lineage>
        <taxon>Bacteria</taxon>
        <taxon>Bacillati</taxon>
        <taxon>Bacillota</taxon>
        <taxon>Bacilli</taxon>
        <taxon>Bacillales</taxon>
        <taxon>Paenibacillaceae</taxon>
        <taxon>Paenibacillus</taxon>
    </lineage>
</organism>
<proteinExistence type="predicted"/>
<name>A0ABW5QQT5_9BACL</name>
<accession>A0ABW5QQT5</accession>
<evidence type="ECO:0000313" key="2">
    <source>
        <dbReference type="Proteomes" id="UP001597493"/>
    </source>
</evidence>
<dbReference type="Pfam" id="PF11155">
    <property type="entry name" value="DUF2935"/>
    <property type="match status" value="2"/>
</dbReference>
<reference evidence="2" key="1">
    <citation type="journal article" date="2019" name="Int. J. Syst. Evol. Microbiol.">
        <title>The Global Catalogue of Microorganisms (GCM) 10K type strain sequencing project: providing services to taxonomists for standard genome sequencing and annotation.</title>
        <authorList>
            <consortium name="The Broad Institute Genomics Platform"/>
            <consortium name="The Broad Institute Genome Sequencing Center for Infectious Disease"/>
            <person name="Wu L."/>
            <person name="Ma J."/>
        </authorList>
    </citation>
    <scope>NUCLEOTIDE SEQUENCE [LARGE SCALE GENOMIC DNA]</scope>
    <source>
        <strain evidence="2">TISTR 1827</strain>
    </source>
</reference>
<evidence type="ECO:0000313" key="1">
    <source>
        <dbReference type="EMBL" id="MFD2658694.1"/>
    </source>
</evidence>
<comment type="caution">
    <text evidence="1">The sequence shown here is derived from an EMBL/GenBank/DDBJ whole genome shotgun (WGS) entry which is preliminary data.</text>
</comment>
<dbReference type="RefSeq" id="WP_379268472.1">
    <property type="nucleotide sequence ID" value="NZ_JBHUGT010000026.1"/>
</dbReference>
<gene>
    <name evidence="1" type="ORF">ACFSW5_00265</name>
</gene>
<dbReference type="EMBL" id="JBHUMY010000001">
    <property type="protein sequence ID" value="MFD2658694.1"/>
    <property type="molecule type" value="Genomic_DNA"/>
</dbReference>
<dbReference type="Proteomes" id="UP001597493">
    <property type="component" value="Unassembled WGS sequence"/>
</dbReference>
<protein>
    <submittedName>
        <fullName evidence="1">DUF2935 domain-containing protein</fullName>
    </submittedName>
</protein>
<dbReference type="InterPro" id="IPR021328">
    <property type="entry name" value="CotB-like"/>
</dbReference>
<dbReference type="SUPFAM" id="SSF158430">
    <property type="entry name" value="Bacillus cereus metalloprotein-like"/>
    <property type="match status" value="2"/>
</dbReference>
<dbReference type="Gene3D" id="1.20.1260.120">
    <property type="entry name" value="Protein of unknown function DUF2935"/>
    <property type="match status" value="1"/>
</dbReference>